<organism evidence="2 3">
    <name type="scientific">Eumeta variegata</name>
    <name type="common">Bagworm moth</name>
    <name type="synonym">Eumeta japonica</name>
    <dbReference type="NCBI Taxonomy" id="151549"/>
    <lineage>
        <taxon>Eukaryota</taxon>
        <taxon>Metazoa</taxon>
        <taxon>Ecdysozoa</taxon>
        <taxon>Arthropoda</taxon>
        <taxon>Hexapoda</taxon>
        <taxon>Insecta</taxon>
        <taxon>Pterygota</taxon>
        <taxon>Neoptera</taxon>
        <taxon>Endopterygota</taxon>
        <taxon>Lepidoptera</taxon>
        <taxon>Glossata</taxon>
        <taxon>Ditrysia</taxon>
        <taxon>Tineoidea</taxon>
        <taxon>Psychidae</taxon>
        <taxon>Oiketicinae</taxon>
        <taxon>Eumeta</taxon>
    </lineage>
</organism>
<evidence type="ECO:0000313" key="2">
    <source>
        <dbReference type="EMBL" id="GBP72272.1"/>
    </source>
</evidence>
<gene>
    <name evidence="2" type="ORF">EVAR_24840_1</name>
</gene>
<reference evidence="2 3" key="1">
    <citation type="journal article" date="2019" name="Commun. Biol.">
        <title>The bagworm genome reveals a unique fibroin gene that provides high tensile strength.</title>
        <authorList>
            <person name="Kono N."/>
            <person name="Nakamura H."/>
            <person name="Ohtoshi R."/>
            <person name="Tomita M."/>
            <person name="Numata K."/>
            <person name="Arakawa K."/>
        </authorList>
    </citation>
    <scope>NUCLEOTIDE SEQUENCE [LARGE SCALE GENOMIC DNA]</scope>
</reference>
<name>A0A4C1YBL3_EUMVA</name>
<evidence type="ECO:0000313" key="3">
    <source>
        <dbReference type="Proteomes" id="UP000299102"/>
    </source>
</evidence>
<keyword evidence="3" id="KW-1185">Reference proteome</keyword>
<accession>A0A4C1YBL3</accession>
<proteinExistence type="predicted"/>
<feature type="region of interest" description="Disordered" evidence="1">
    <location>
        <begin position="239"/>
        <end position="266"/>
    </location>
</feature>
<dbReference type="Proteomes" id="UP000299102">
    <property type="component" value="Unassembled WGS sequence"/>
</dbReference>
<protein>
    <submittedName>
        <fullName evidence="2">Uncharacterized protein</fullName>
    </submittedName>
</protein>
<dbReference type="AlphaFoldDB" id="A0A4C1YBL3"/>
<sequence>MREYADCGPQRAPARAGAPPPTNTNKASQFADFSYVFVLLTTQSNRASRGRWRRAHAGIQGKEYRNECIGASRRTARCWYNITSDAVSRGLASRKRRAPGQPMNCKLDVKPGIHIRAVEEPARGRVAIEDHDFAFRIKRHDRRIEDSSDINKEKRAAVTVSTGLYYFCYLGPIRWRGRGCGRGGGGRPATAYRIYFGVGPQQEVAFLIVHEVGYLAAAISLKWKAMILNTSAWGRSENASTLHRRPATVQYGRPSGARGGHPRPPEWKRVYAAAVTDSQ</sequence>
<dbReference type="EMBL" id="BGZK01001140">
    <property type="protein sequence ID" value="GBP72272.1"/>
    <property type="molecule type" value="Genomic_DNA"/>
</dbReference>
<feature type="compositionally biased region" description="Low complexity" evidence="1">
    <location>
        <begin position="8"/>
        <end position="17"/>
    </location>
</feature>
<feature type="region of interest" description="Disordered" evidence="1">
    <location>
        <begin position="1"/>
        <end position="25"/>
    </location>
</feature>
<comment type="caution">
    <text evidence="2">The sequence shown here is derived from an EMBL/GenBank/DDBJ whole genome shotgun (WGS) entry which is preliminary data.</text>
</comment>
<evidence type="ECO:0000256" key="1">
    <source>
        <dbReference type="SAM" id="MobiDB-lite"/>
    </source>
</evidence>